<dbReference type="Proteomes" id="UP001501565">
    <property type="component" value="Unassembled WGS sequence"/>
</dbReference>
<feature type="region of interest" description="Disordered" evidence="2">
    <location>
        <begin position="108"/>
        <end position="206"/>
    </location>
</feature>
<evidence type="ECO:0008006" key="5">
    <source>
        <dbReference type="Google" id="ProtNLM"/>
    </source>
</evidence>
<dbReference type="RefSeq" id="WP_344798732.1">
    <property type="nucleotide sequence ID" value="NZ_BAABBN010000007.1"/>
</dbReference>
<feature type="compositionally biased region" description="Basic and acidic residues" evidence="2">
    <location>
        <begin position="115"/>
        <end position="129"/>
    </location>
</feature>
<keyword evidence="4" id="KW-1185">Reference proteome</keyword>
<accession>A0ABP7MN77</accession>
<gene>
    <name evidence="3" type="ORF">GCM10022277_23560</name>
</gene>
<protein>
    <recommendedName>
        <fullName evidence="5">Helix-hairpin-helix domain-containing protein</fullName>
    </recommendedName>
</protein>
<evidence type="ECO:0000256" key="1">
    <source>
        <dbReference type="SAM" id="Coils"/>
    </source>
</evidence>
<evidence type="ECO:0000313" key="4">
    <source>
        <dbReference type="Proteomes" id="UP001501565"/>
    </source>
</evidence>
<evidence type="ECO:0000256" key="2">
    <source>
        <dbReference type="SAM" id="MobiDB-lite"/>
    </source>
</evidence>
<evidence type="ECO:0000313" key="3">
    <source>
        <dbReference type="EMBL" id="GAA3926729.1"/>
    </source>
</evidence>
<feature type="coiled-coil region" evidence="1">
    <location>
        <begin position="7"/>
        <end position="85"/>
    </location>
</feature>
<proteinExistence type="predicted"/>
<feature type="compositionally biased region" description="Low complexity" evidence="2">
    <location>
        <begin position="153"/>
        <end position="206"/>
    </location>
</feature>
<keyword evidence="1" id="KW-0175">Coiled coil</keyword>
<dbReference type="Gene3D" id="1.10.150.20">
    <property type="entry name" value="5' to 3' exonuclease, C-terminal subdomain"/>
    <property type="match status" value="1"/>
</dbReference>
<name>A0ABP7MN77_9GAMM</name>
<sequence>MMAKSTKKKVEKELAKAKEKSSELLKDINDIIASAKHDLQKQMDELTEQVKLLSKDPAKEAMKLLKKAEKQYKKQLANIHKEFDERTEALVKAKDKLIAQLEDEIATRFGKAPKAKSDQKPAEKPKAEVKAPSQPKAKKATKSEVATSKSDGAKTAKAKTTTAKKVVAKTATKTKAKPEVQPKAAAAKPAKAAKPKAASKATKSPLASVKGIGPVTIQKLEDAGIKTLEDLATPSAAKKKTLEGFSSVRGFDTWQEQAKALLK</sequence>
<organism evidence="3 4">
    <name type="scientific">Litoribacillus peritrichatus</name>
    <dbReference type="NCBI Taxonomy" id="718191"/>
    <lineage>
        <taxon>Bacteria</taxon>
        <taxon>Pseudomonadati</taxon>
        <taxon>Pseudomonadota</taxon>
        <taxon>Gammaproteobacteria</taxon>
        <taxon>Oceanospirillales</taxon>
        <taxon>Oceanospirillaceae</taxon>
        <taxon>Litoribacillus</taxon>
    </lineage>
</organism>
<dbReference type="EMBL" id="BAABBN010000007">
    <property type="protein sequence ID" value="GAA3926729.1"/>
    <property type="molecule type" value="Genomic_DNA"/>
</dbReference>
<dbReference type="SUPFAM" id="SSF158702">
    <property type="entry name" value="Sec63 N-terminal domain-like"/>
    <property type="match status" value="1"/>
</dbReference>
<dbReference type="Pfam" id="PF14520">
    <property type="entry name" value="HHH_5"/>
    <property type="match status" value="1"/>
</dbReference>
<reference evidence="4" key="1">
    <citation type="journal article" date="2019" name="Int. J. Syst. Evol. Microbiol.">
        <title>The Global Catalogue of Microorganisms (GCM) 10K type strain sequencing project: providing services to taxonomists for standard genome sequencing and annotation.</title>
        <authorList>
            <consortium name="The Broad Institute Genomics Platform"/>
            <consortium name="The Broad Institute Genome Sequencing Center for Infectious Disease"/>
            <person name="Wu L."/>
            <person name="Ma J."/>
        </authorList>
    </citation>
    <scope>NUCLEOTIDE SEQUENCE [LARGE SCALE GENOMIC DNA]</scope>
    <source>
        <strain evidence="4">JCM 17551</strain>
    </source>
</reference>
<comment type="caution">
    <text evidence="3">The sequence shown here is derived from an EMBL/GenBank/DDBJ whole genome shotgun (WGS) entry which is preliminary data.</text>
</comment>